<dbReference type="EMBL" id="SJPY01000007">
    <property type="protein sequence ID" value="TWU37783.1"/>
    <property type="molecule type" value="Genomic_DNA"/>
</dbReference>
<sequence length="111" mass="11990">MPTYDYECEACNHAMELFQGINDPVLKKCPACGKNKLKRLFGTGAAIMFKGSGFYQTDYRSEGYKKAAKADKKSASESKGGDSKKTESKASETKSPAKAETKPKSSSGDKS</sequence>
<protein>
    <submittedName>
        <fullName evidence="3">Zinc ribbon domain protein</fullName>
    </submittedName>
</protein>
<dbReference type="PANTHER" id="PTHR34404:SF2">
    <property type="entry name" value="CONSERVED SERINE RICH PROTEIN"/>
    <property type="match status" value="1"/>
</dbReference>
<reference evidence="3 4" key="1">
    <citation type="submission" date="2019-02" db="EMBL/GenBank/DDBJ databases">
        <title>Deep-cultivation of Planctomycetes and their phenomic and genomic characterization uncovers novel biology.</title>
        <authorList>
            <person name="Wiegand S."/>
            <person name="Jogler M."/>
            <person name="Boedeker C."/>
            <person name="Pinto D."/>
            <person name="Vollmers J."/>
            <person name="Rivas-Marin E."/>
            <person name="Kohn T."/>
            <person name="Peeters S.H."/>
            <person name="Heuer A."/>
            <person name="Rast P."/>
            <person name="Oberbeckmann S."/>
            <person name="Bunk B."/>
            <person name="Jeske O."/>
            <person name="Meyerdierks A."/>
            <person name="Storesund J.E."/>
            <person name="Kallscheuer N."/>
            <person name="Luecker S."/>
            <person name="Lage O.M."/>
            <person name="Pohl T."/>
            <person name="Merkel B.J."/>
            <person name="Hornburger P."/>
            <person name="Mueller R.-W."/>
            <person name="Bruemmer F."/>
            <person name="Labrenz M."/>
            <person name="Spormann A.M."/>
            <person name="Op Den Camp H."/>
            <person name="Overmann J."/>
            <person name="Amann R."/>
            <person name="Jetten M.S.M."/>
            <person name="Mascher T."/>
            <person name="Medema M.H."/>
            <person name="Devos D.P."/>
            <person name="Kaster A.-K."/>
            <person name="Ovreas L."/>
            <person name="Rohde M."/>
            <person name="Galperin M.Y."/>
            <person name="Jogler C."/>
        </authorList>
    </citation>
    <scope>NUCLEOTIDE SEQUENCE [LARGE SCALE GENOMIC DNA]</scope>
    <source>
        <strain evidence="3 4">Q31b</strain>
    </source>
</reference>
<evidence type="ECO:0000256" key="1">
    <source>
        <dbReference type="SAM" id="MobiDB-lite"/>
    </source>
</evidence>
<keyword evidence="4" id="KW-1185">Reference proteome</keyword>
<proteinExistence type="predicted"/>
<organism evidence="3 4">
    <name type="scientific">Novipirellula aureliae</name>
    <dbReference type="NCBI Taxonomy" id="2527966"/>
    <lineage>
        <taxon>Bacteria</taxon>
        <taxon>Pseudomonadati</taxon>
        <taxon>Planctomycetota</taxon>
        <taxon>Planctomycetia</taxon>
        <taxon>Pirellulales</taxon>
        <taxon>Pirellulaceae</taxon>
        <taxon>Novipirellula</taxon>
    </lineage>
</organism>
<dbReference type="Proteomes" id="UP000315471">
    <property type="component" value="Unassembled WGS sequence"/>
</dbReference>
<evidence type="ECO:0000259" key="2">
    <source>
        <dbReference type="SMART" id="SM00834"/>
    </source>
</evidence>
<evidence type="ECO:0000313" key="4">
    <source>
        <dbReference type="Proteomes" id="UP000315471"/>
    </source>
</evidence>
<accession>A0A5C6DKA3</accession>
<dbReference type="SMART" id="SM00834">
    <property type="entry name" value="CxxC_CXXC_SSSS"/>
    <property type="match status" value="1"/>
</dbReference>
<dbReference type="Pfam" id="PF09723">
    <property type="entry name" value="Zn_ribbon_8"/>
    <property type="match status" value="1"/>
</dbReference>
<evidence type="ECO:0000313" key="3">
    <source>
        <dbReference type="EMBL" id="TWU37783.1"/>
    </source>
</evidence>
<dbReference type="InterPro" id="IPR013429">
    <property type="entry name" value="Regulatory_FmdB_Zinc_ribbon"/>
</dbReference>
<feature type="region of interest" description="Disordered" evidence="1">
    <location>
        <begin position="66"/>
        <end position="111"/>
    </location>
</feature>
<dbReference type="NCBIfam" id="TIGR02605">
    <property type="entry name" value="CxxC_CxxC_SSSS"/>
    <property type="match status" value="1"/>
</dbReference>
<name>A0A5C6DKA3_9BACT</name>
<comment type="caution">
    <text evidence="3">The sequence shown here is derived from an EMBL/GenBank/DDBJ whole genome shotgun (WGS) entry which is preliminary data.</text>
</comment>
<feature type="domain" description="Putative regulatory protein FmdB zinc ribbon" evidence="2">
    <location>
        <begin position="1"/>
        <end position="42"/>
    </location>
</feature>
<dbReference type="PANTHER" id="PTHR34404">
    <property type="entry name" value="REGULATORY PROTEIN, FMDB FAMILY"/>
    <property type="match status" value="1"/>
</dbReference>
<dbReference type="AlphaFoldDB" id="A0A5C6DKA3"/>
<dbReference type="RefSeq" id="WP_146601728.1">
    <property type="nucleotide sequence ID" value="NZ_SJPY01000007.1"/>
</dbReference>
<gene>
    <name evidence="3" type="ORF">Q31b_45720</name>
</gene>
<dbReference type="OrthoDB" id="9813321at2"/>